<protein>
    <submittedName>
        <fullName evidence="3">DUF2076 domain-containing protein</fullName>
    </submittedName>
</protein>
<dbReference type="InterPro" id="IPR018648">
    <property type="entry name" value="DUF2076"/>
</dbReference>
<accession>A0A8X8GXU9</accession>
<dbReference type="Pfam" id="PF09849">
    <property type="entry name" value="DUF2076"/>
    <property type="match status" value="1"/>
</dbReference>
<dbReference type="AlphaFoldDB" id="A0A8X8GXU9"/>
<dbReference type="EMBL" id="WHUT02000002">
    <property type="protein sequence ID" value="NUB43421.1"/>
    <property type="molecule type" value="Genomic_DNA"/>
</dbReference>
<evidence type="ECO:0000256" key="2">
    <source>
        <dbReference type="SAM" id="MobiDB-lite"/>
    </source>
</evidence>
<feature type="compositionally biased region" description="Acidic residues" evidence="2">
    <location>
        <begin position="148"/>
        <end position="167"/>
    </location>
</feature>
<evidence type="ECO:0000313" key="3">
    <source>
        <dbReference type="EMBL" id="NUB43421.1"/>
    </source>
</evidence>
<dbReference type="RefSeq" id="WP_152824491.1">
    <property type="nucleotide sequence ID" value="NZ_WHUT02000002.1"/>
</dbReference>
<sequence length="167" mass="17198">MDTNDQQAIRNLFDKLANVERQMPARDAEAENYINAAIARQPGAPYYMAQTVVVQEHALNVAQTRIEELEAELAGARQAPQGGGFLSGLFGAGAAPRQATPAAQPMRQGAPGGFLAGAAQTAMGVAGGMMLANVLGGMLAGPAAAEEAAPEDEPGFDEGGGMDDVDW</sequence>
<name>A0A8X8GXU9_9RHOB</name>
<dbReference type="Proteomes" id="UP000484076">
    <property type="component" value="Unassembled WGS sequence"/>
</dbReference>
<feature type="coiled-coil region" evidence="1">
    <location>
        <begin position="52"/>
        <end position="79"/>
    </location>
</feature>
<keyword evidence="1" id="KW-0175">Coiled coil</keyword>
<gene>
    <name evidence="3" type="ORF">GEU84_003410</name>
</gene>
<organism evidence="3 4">
    <name type="scientific">Fertoeibacter niger</name>
    <dbReference type="NCBI Taxonomy" id="2656921"/>
    <lineage>
        <taxon>Bacteria</taxon>
        <taxon>Pseudomonadati</taxon>
        <taxon>Pseudomonadota</taxon>
        <taxon>Alphaproteobacteria</taxon>
        <taxon>Rhodobacterales</taxon>
        <taxon>Paracoccaceae</taxon>
        <taxon>Fertoeibacter</taxon>
    </lineage>
</organism>
<evidence type="ECO:0000256" key="1">
    <source>
        <dbReference type="SAM" id="Coils"/>
    </source>
</evidence>
<feature type="region of interest" description="Disordered" evidence="2">
    <location>
        <begin position="144"/>
        <end position="167"/>
    </location>
</feature>
<reference evidence="3" key="1">
    <citation type="submission" date="2020-05" db="EMBL/GenBank/DDBJ databases">
        <title>Fertoebacter nigrum gen. nov., sp. nov., a new member of the family Rhodobacteraceae.</title>
        <authorList>
            <person name="Szuroczki S."/>
            <person name="Abbaszade G."/>
            <person name="Buni D."/>
            <person name="Schumann P."/>
            <person name="Toth E."/>
        </authorList>
    </citation>
    <scope>NUCLEOTIDE SEQUENCE</scope>
    <source>
        <strain evidence="3">RG-N-1a</strain>
    </source>
</reference>
<comment type="caution">
    <text evidence="3">The sequence shown here is derived from an EMBL/GenBank/DDBJ whole genome shotgun (WGS) entry which is preliminary data.</text>
</comment>
<keyword evidence="4" id="KW-1185">Reference proteome</keyword>
<proteinExistence type="predicted"/>
<evidence type="ECO:0000313" key="4">
    <source>
        <dbReference type="Proteomes" id="UP000484076"/>
    </source>
</evidence>